<dbReference type="Proteomes" id="UP000011885">
    <property type="component" value="Unassembled WGS sequence"/>
</dbReference>
<comment type="caution">
    <text evidence="2">The sequence shown here is derived from an EMBL/GenBank/DDBJ whole genome shotgun (WGS) entry which is preliminary data.</text>
</comment>
<keyword evidence="3" id="KW-1185">Reference proteome</keyword>
<evidence type="ECO:0000313" key="2">
    <source>
        <dbReference type="EMBL" id="EMI57634.1"/>
    </source>
</evidence>
<feature type="region of interest" description="Disordered" evidence="1">
    <location>
        <begin position="126"/>
        <end position="174"/>
    </location>
</feature>
<evidence type="ECO:0000256" key="1">
    <source>
        <dbReference type="SAM" id="MobiDB-lite"/>
    </source>
</evidence>
<dbReference type="AlphaFoldDB" id="M5U8M6"/>
<accession>M5U8M6</accession>
<sequence length="202" mass="21394">MLNAVLCLCRTPHFNSRAILESGFMNFLKQSFYSNIVILCGIAFGSVCLTGCDTGSGVDYSSLGLVPVSGEVTLDGEPLGGAVVFFEAPDLTQAYAKTDDQGKYTIKFNSEIEGVQPGSKIVRISTTASTGEEGIEEDELEGDDDGSTGRSRSSKKKSAKPGELVPPQYNSKSTLTVEITSGNSVVDFHLKSDGSNVTPMKS</sequence>
<reference evidence="2 3" key="1">
    <citation type="journal article" date="2013" name="Mar. Genomics">
        <title>Expression of sulfatases in Rhodopirellula baltica and the diversity of sulfatases in the genus Rhodopirellula.</title>
        <authorList>
            <person name="Wegner C.E."/>
            <person name="Richter-Heitmann T."/>
            <person name="Klindworth A."/>
            <person name="Klockow C."/>
            <person name="Richter M."/>
            <person name="Achstetter T."/>
            <person name="Glockner F.O."/>
            <person name="Harder J."/>
        </authorList>
    </citation>
    <scope>NUCLEOTIDE SEQUENCE [LARGE SCALE GENOMIC DNA]</scope>
    <source>
        <strain evidence="2 3">SM41</strain>
    </source>
</reference>
<dbReference type="PATRIC" id="fig|1263870.3.peg.1015"/>
<dbReference type="EMBL" id="ANOH01000076">
    <property type="protein sequence ID" value="EMI57634.1"/>
    <property type="molecule type" value="Genomic_DNA"/>
</dbReference>
<feature type="compositionally biased region" description="Acidic residues" evidence="1">
    <location>
        <begin position="133"/>
        <end position="146"/>
    </location>
</feature>
<protein>
    <submittedName>
        <fullName evidence="2">Uncharacterized protein</fullName>
    </submittedName>
</protein>
<name>M5U8M6_9BACT</name>
<organism evidence="2 3">
    <name type="scientific">Rhodopirellula sallentina SM41</name>
    <dbReference type="NCBI Taxonomy" id="1263870"/>
    <lineage>
        <taxon>Bacteria</taxon>
        <taxon>Pseudomonadati</taxon>
        <taxon>Planctomycetota</taxon>
        <taxon>Planctomycetia</taxon>
        <taxon>Pirellulales</taxon>
        <taxon>Pirellulaceae</taxon>
        <taxon>Rhodopirellula</taxon>
    </lineage>
</organism>
<evidence type="ECO:0000313" key="3">
    <source>
        <dbReference type="Proteomes" id="UP000011885"/>
    </source>
</evidence>
<proteinExistence type="predicted"/>
<gene>
    <name evidence="2" type="ORF">RSSM_00929</name>
</gene>